<organism evidence="2 3">
    <name type="scientific">Sinanodonta woodiana</name>
    <name type="common">Chinese pond mussel</name>
    <name type="synonym">Anodonta woodiana</name>
    <dbReference type="NCBI Taxonomy" id="1069815"/>
    <lineage>
        <taxon>Eukaryota</taxon>
        <taxon>Metazoa</taxon>
        <taxon>Spiralia</taxon>
        <taxon>Lophotrochozoa</taxon>
        <taxon>Mollusca</taxon>
        <taxon>Bivalvia</taxon>
        <taxon>Autobranchia</taxon>
        <taxon>Heteroconchia</taxon>
        <taxon>Palaeoheterodonta</taxon>
        <taxon>Unionida</taxon>
        <taxon>Unionoidea</taxon>
        <taxon>Unionidae</taxon>
        <taxon>Unioninae</taxon>
        <taxon>Sinanodonta</taxon>
    </lineage>
</organism>
<sequence>YLGLTDTYVSVIGLNSSSEDSTNSLSRIGLYNIGWCALYGDRKPFVQVDLLFATTVEGLLVNNRLLLLYGDRKLRNTSYQTGVKTFTVSYGNDTAVLLTYRDYSGAKAK</sequence>
<keyword evidence="3" id="KW-1185">Reference proteome</keyword>
<reference evidence="2 3" key="1">
    <citation type="submission" date="2024-11" db="EMBL/GenBank/DDBJ databases">
        <title>Chromosome-level genome assembly of the freshwater bivalve Anodonta woodiana.</title>
        <authorList>
            <person name="Chen X."/>
        </authorList>
    </citation>
    <scope>NUCLEOTIDE SEQUENCE [LARGE SCALE GENOMIC DNA]</scope>
    <source>
        <strain evidence="2">MN2024</strain>
        <tissue evidence="2">Gills</tissue>
    </source>
</reference>
<evidence type="ECO:0000259" key="1">
    <source>
        <dbReference type="PROSITE" id="PS50022"/>
    </source>
</evidence>
<dbReference type="SUPFAM" id="SSF49785">
    <property type="entry name" value="Galactose-binding domain-like"/>
    <property type="match status" value="1"/>
</dbReference>
<dbReference type="InterPro" id="IPR000421">
    <property type="entry name" value="FA58C"/>
</dbReference>
<proteinExistence type="predicted"/>
<feature type="non-terminal residue" evidence="2">
    <location>
        <position position="109"/>
    </location>
</feature>
<feature type="non-terminal residue" evidence="2">
    <location>
        <position position="1"/>
    </location>
</feature>
<dbReference type="AlphaFoldDB" id="A0ABD3W001"/>
<dbReference type="InterPro" id="IPR008979">
    <property type="entry name" value="Galactose-bd-like_sf"/>
</dbReference>
<protein>
    <recommendedName>
        <fullName evidence="1">F5/8 type C domain-containing protein</fullName>
    </recommendedName>
</protein>
<gene>
    <name evidence="2" type="ORF">ACJMK2_043275</name>
</gene>
<evidence type="ECO:0000313" key="3">
    <source>
        <dbReference type="Proteomes" id="UP001634394"/>
    </source>
</evidence>
<name>A0ABD3W001_SINWO</name>
<comment type="caution">
    <text evidence="2">The sequence shown here is derived from an EMBL/GenBank/DDBJ whole genome shotgun (WGS) entry which is preliminary data.</text>
</comment>
<dbReference type="Gene3D" id="2.60.120.260">
    <property type="entry name" value="Galactose-binding domain-like"/>
    <property type="match status" value="1"/>
</dbReference>
<accession>A0ABD3W001</accession>
<dbReference type="EMBL" id="JBJQND010000009">
    <property type="protein sequence ID" value="KAL3865930.1"/>
    <property type="molecule type" value="Genomic_DNA"/>
</dbReference>
<dbReference type="PROSITE" id="PS50022">
    <property type="entry name" value="FA58C_3"/>
    <property type="match status" value="1"/>
</dbReference>
<dbReference type="Proteomes" id="UP001634394">
    <property type="component" value="Unassembled WGS sequence"/>
</dbReference>
<evidence type="ECO:0000313" key="2">
    <source>
        <dbReference type="EMBL" id="KAL3865930.1"/>
    </source>
</evidence>
<feature type="domain" description="F5/8 type C" evidence="1">
    <location>
        <begin position="1"/>
        <end position="109"/>
    </location>
</feature>